<evidence type="ECO:0000313" key="1">
    <source>
        <dbReference type="EMBL" id="MDC0709620.1"/>
    </source>
</evidence>
<dbReference type="RefSeq" id="WP_272138325.1">
    <property type="nucleotide sequence ID" value="NZ_JAQNDM010000002.1"/>
</dbReference>
<name>A0ABT5D7I3_9BACT</name>
<dbReference type="Proteomes" id="UP001221838">
    <property type="component" value="Unassembled WGS sequence"/>
</dbReference>
<proteinExistence type="predicted"/>
<gene>
    <name evidence="1" type="ORF">POL68_14205</name>
</gene>
<reference evidence="1 2" key="1">
    <citation type="submission" date="2022-11" db="EMBL/GenBank/DDBJ databases">
        <title>Minimal conservation of predation-associated metabolite biosynthetic gene clusters underscores biosynthetic potential of Myxococcota including descriptions for ten novel species: Archangium lansinium sp. nov., Myxococcus landrumus sp. nov., Nannocystis bai.</title>
        <authorList>
            <person name="Ahearne A."/>
            <person name="Stevens C."/>
            <person name="Dowd S."/>
        </authorList>
    </citation>
    <scope>NUCLEOTIDE SEQUENCE [LARGE SCALE GENOMIC DNA]</scope>
    <source>
        <strain evidence="1 2">NCWAL01</strain>
    </source>
</reference>
<dbReference type="EMBL" id="JAQNDM010000002">
    <property type="protein sequence ID" value="MDC0709620.1"/>
    <property type="molecule type" value="Genomic_DNA"/>
</dbReference>
<keyword evidence="2" id="KW-1185">Reference proteome</keyword>
<protein>
    <submittedName>
        <fullName evidence="1">Uncharacterized protein</fullName>
    </submittedName>
</protein>
<accession>A0ABT5D7I3</accession>
<organism evidence="1 2">
    <name type="scientific">Stigmatella ashevillensis</name>
    <dbReference type="NCBI Taxonomy" id="2995309"/>
    <lineage>
        <taxon>Bacteria</taxon>
        <taxon>Pseudomonadati</taxon>
        <taxon>Myxococcota</taxon>
        <taxon>Myxococcia</taxon>
        <taxon>Myxococcales</taxon>
        <taxon>Cystobacterineae</taxon>
        <taxon>Archangiaceae</taxon>
        <taxon>Stigmatella</taxon>
    </lineage>
</organism>
<sequence>MKNVVEPRMVPEALLNQARELPGNLDRLADVLGGPAVRMLLTLETKSAVFSRGIRSVQAAQVFLCQLVVELKFPGRKFRVAYMAHLGNLKLKHRASRESISATPLGRPCGCLLCR</sequence>
<comment type="caution">
    <text evidence="1">The sequence shown here is derived from an EMBL/GenBank/DDBJ whole genome shotgun (WGS) entry which is preliminary data.</text>
</comment>
<evidence type="ECO:0000313" key="2">
    <source>
        <dbReference type="Proteomes" id="UP001221838"/>
    </source>
</evidence>